<evidence type="ECO:0000256" key="1">
    <source>
        <dbReference type="ARBA" id="ARBA00006471"/>
    </source>
</evidence>
<dbReference type="SUPFAM" id="SSF56047">
    <property type="entry name" value="Ribosomal protein S8"/>
    <property type="match status" value="1"/>
</dbReference>
<evidence type="ECO:0000256" key="7">
    <source>
        <dbReference type="RuleBase" id="RU003660"/>
    </source>
</evidence>
<evidence type="ECO:0000256" key="4">
    <source>
        <dbReference type="ARBA" id="ARBA00035258"/>
    </source>
</evidence>
<dbReference type="NCBIfam" id="NF001109">
    <property type="entry name" value="PRK00136.1"/>
    <property type="match status" value="1"/>
</dbReference>
<keyword evidence="6" id="KW-0699">rRNA-binding</keyword>
<comment type="caution">
    <text evidence="8">The sequence shown here is derived from an EMBL/GenBank/DDBJ whole genome shotgun (WGS) entry which is preliminary data.</text>
</comment>
<evidence type="ECO:0000256" key="6">
    <source>
        <dbReference type="HAMAP-Rule" id="MF_01302"/>
    </source>
</evidence>
<dbReference type="InterPro" id="IPR035987">
    <property type="entry name" value="Ribosomal_uS8_sf"/>
</dbReference>
<dbReference type="Gene3D" id="3.30.1490.10">
    <property type="match status" value="1"/>
</dbReference>
<name>A0ABX1CLZ9_9SPHN</name>
<dbReference type="InterPro" id="IPR047863">
    <property type="entry name" value="Ribosomal_uS8_CS"/>
</dbReference>
<dbReference type="GO" id="GO:0005840">
    <property type="term" value="C:ribosome"/>
    <property type="evidence" value="ECO:0007669"/>
    <property type="project" value="UniProtKB-KW"/>
</dbReference>
<reference evidence="8 9" key="1">
    <citation type="submission" date="2020-03" db="EMBL/GenBank/DDBJ databases">
        <authorList>
            <person name="Wang L."/>
            <person name="He N."/>
            <person name="Li Y."/>
            <person name="Fang Y."/>
            <person name="Zhang F."/>
        </authorList>
    </citation>
    <scope>NUCLEOTIDE SEQUENCE [LARGE SCALE GENOMIC DNA]</scope>
    <source>
        <strain evidence="8 9">36D10-4-7</strain>
    </source>
</reference>
<evidence type="ECO:0000313" key="8">
    <source>
        <dbReference type="EMBL" id="NJR77395.1"/>
    </source>
</evidence>
<dbReference type="Proteomes" id="UP000732399">
    <property type="component" value="Unassembled WGS sequence"/>
</dbReference>
<keyword evidence="6" id="KW-0694">RNA-binding</keyword>
<dbReference type="InterPro" id="IPR000630">
    <property type="entry name" value="Ribosomal_uS8"/>
</dbReference>
<keyword evidence="2 6" id="KW-0689">Ribosomal protein</keyword>
<sequence length="131" mass="14387">MAVTDPVGDLLTRIRNGQRARKDSVLSPASKLRIRVLDVLQREGYIRGYAEEEMGPAKGVRIELKYFEGQPAIKHVARVSKPGRRIYSGSQELPRVMNGLGITIVSTPKGVLSDAEAREQNVGGEVLAEVF</sequence>
<comment type="function">
    <text evidence="6">One of the primary rRNA binding proteins, it binds directly to 16S rRNA central domain where it helps coordinate assembly of the platform of the 30S subunit.</text>
</comment>
<proteinExistence type="inferred from homology"/>
<dbReference type="RefSeq" id="WP_168132902.1">
    <property type="nucleotide sequence ID" value="NZ_JAAVJH010000001.1"/>
</dbReference>
<evidence type="ECO:0000256" key="2">
    <source>
        <dbReference type="ARBA" id="ARBA00022980"/>
    </source>
</evidence>
<dbReference type="HAMAP" id="MF_01302_B">
    <property type="entry name" value="Ribosomal_uS8_B"/>
    <property type="match status" value="1"/>
</dbReference>
<dbReference type="PROSITE" id="PS00053">
    <property type="entry name" value="RIBOSOMAL_S8"/>
    <property type="match status" value="1"/>
</dbReference>
<organism evidence="8 9">
    <name type="scientific">Sphingomonas corticis</name>
    <dbReference type="NCBI Taxonomy" id="2722791"/>
    <lineage>
        <taxon>Bacteria</taxon>
        <taxon>Pseudomonadati</taxon>
        <taxon>Pseudomonadota</taxon>
        <taxon>Alphaproteobacteria</taxon>
        <taxon>Sphingomonadales</taxon>
        <taxon>Sphingomonadaceae</taxon>
        <taxon>Sphingomonas</taxon>
    </lineage>
</organism>
<comment type="similarity">
    <text evidence="1 6 7">Belongs to the universal ribosomal protein uS8 family.</text>
</comment>
<gene>
    <name evidence="6 8" type="primary">rpsH</name>
    <name evidence="8" type="ORF">HBH26_02050</name>
</gene>
<evidence type="ECO:0000256" key="3">
    <source>
        <dbReference type="ARBA" id="ARBA00023274"/>
    </source>
</evidence>
<protein>
    <recommendedName>
        <fullName evidence="4 6">Small ribosomal subunit protein uS8</fullName>
    </recommendedName>
</protein>
<dbReference type="EMBL" id="JAAVJH010000001">
    <property type="protein sequence ID" value="NJR77395.1"/>
    <property type="molecule type" value="Genomic_DNA"/>
</dbReference>
<evidence type="ECO:0000313" key="9">
    <source>
        <dbReference type="Proteomes" id="UP000732399"/>
    </source>
</evidence>
<dbReference type="Pfam" id="PF00410">
    <property type="entry name" value="Ribosomal_S8"/>
    <property type="match status" value="1"/>
</dbReference>
<comment type="subunit">
    <text evidence="5 6">Part of the 30S ribosomal subunit. Contacts proteins S5 and S12.</text>
</comment>
<accession>A0ABX1CLZ9</accession>
<keyword evidence="3 6" id="KW-0687">Ribonucleoprotein</keyword>
<keyword evidence="9" id="KW-1185">Reference proteome</keyword>
<dbReference type="Gene3D" id="3.30.1370.30">
    <property type="match status" value="1"/>
</dbReference>
<evidence type="ECO:0000256" key="5">
    <source>
        <dbReference type="ARBA" id="ARBA00046740"/>
    </source>
</evidence>
<dbReference type="PANTHER" id="PTHR11758">
    <property type="entry name" value="40S RIBOSOMAL PROTEIN S15A"/>
    <property type="match status" value="1"/>
</dbReference>